<feature type="transmembrane region" description="Helical" evidence="6">
    <location>
        <begin position="12"/>
        <end position="30"/>
    </location>
</feature>
<keyword evidence="6" id="KW-0472">Membrane</keyword>
<feature type="domain" description="Methyl-accepting transducer" evidence="7">
    <location>
        <begin position="111"/>
        <end position="282"/>
    </location>
</feature>
<evidence type="ECO:0000313" key="8">
    <source>
        <dbReference type="EMBL" id="SEQ52834.1"/>
    </source>
</evidence>
<evidence type="ECO:0000313" key="9">
    <source>
        <dbReference type="Proteomes" id="UP000199496"/>
    </source>
</evidence>
<dbReference type="InterPro" id="IPR004089">
    <property type="entry name" value="MCPsignal_dom"/>
</dbReference>
<dbReference type="InterPro" id="IPR004090">
    <property type="entry name" value="Chemotax_Me-accpt_rcpt"/>
</dbReference>
<dbReference type="GO" id="GO:0004888">
    <property type="term" value="F:transmembrane signaling receptor activity"/>
    <property type="evidence" value="ECO:0007669"/>
    <property type="project" value="InterPro"/>
</dbReference>
<evidence type="ECO:0000259" key="7">
    <source>
        <dbReference type="PROSITE" id="PS50111"/>
    </source>
</evidence>
<sequence length="390" mass="42333">MDQKATSGPLFLQLLSPVVVGLVGSVMLVLTTASSAWWAVLLLMLLSVTMGLLPRFFRFPDPVISETSREPSIAPPESIKPPASRAIEKVAKAVLPIWGRHVDSARKHTESAVSDLVAQFDNIRQRLEHALASSDEVSGGHEQSVMENIAACTMELENVLKELYLALEVKEVLMSKISELAEFTKEMEGMADSVSAVASQTNLLALNAAIEAARAGEQGRGFAVVADEVRSLSSQSGQAGQSIASKVQAVNRAIDETREAAAHFASQDKSLVENADQAIRSVIERYQGITDRLDHSTRILRAESDGVRDDVSNVIVSLQFQDRVSQILTHVVHDMDLLVARIQAGECDQIDLAHWLDQLQSGYTTPEQIVSHHGKQSPGNSDTSTGVTFF</sequence>
<dbReference type="STRING" id="867345.SAMN05421693_1481"/>
<evidence type="ECO:0000256" key="1">
    <source>
        <dbReference type="ARBA" id="ARBA00004370"/>
    </source>
</evidence>
<dbReference type="Proteomes" id="UP000199496">
    <property type="component" value="Unassembled WGS sequence"/>
</dbReference>
<evidence type="ECO:0000256" key="4">
    <source>
        <dbReference type="PROSITE-ProRule" id="PRU00284"/>
    </source>
</evidence>
<dbReference type="PANTHER" id="PTHR32089:SF112">
    <property type="entry name" value="LYSOZYME-LIKE PROTEIN-RELATED"/>
    <property type="match status" value="1"/>
</dbReference>
<evidence type="ECO:0000256" key="6">
    <source>
        <dbReference type="SAM" id="Phobius"/>
    </source>
</evidence>
<dbReference type="PROSITE" id="PS50111">
    <property type="entry name" value="CHEMOTAXIS_TRANSDUC_2"/>
    <property type="match status" value="1"/>
</dbReference>
<feature type="transmembrane region" description="Helical" evidence="6">
    <location>
        <begin position="36"/>
        <end position="57"/>
    </location>
</feature>
<dbReference type="AlphaFoldDB" id="A0A1H9GS00"/>
<accession>A0A1H9GS00</accession>
<comment type="subcellular location">
    <subcellularLocation>
        <location evidence="1">Membrane</location>
    </subcellularLocation>
</comment>
<dbReference type="SUPFAM" id="SSF58104">
    <property type="entry name" value="Methyl-accepting chemotaxis protein (MCP) signaling domain"/>
    <property type="match status" value="1"/>
</dbReference>
<feature type="compositionally biased region" description="Polar residues" evidence="5">
    <location>
        <begin position="377"/>
        <end position="390"/>
    </location>
</feature>
<reference evidence="8 9" key="1">
    <citation type="submission" date="2016-10" db="EMBL/GenBank/DDBJ databases">
        <authorList>
            <person name="de Groot N.N."/>
        </authorList>
    </citation>
    <scope>NUCLEOTIDE SEQUENCE [LARGE SCALE GENOMIC DNA]</scope>
    <source>
        <strain evidence="8 9">B7-7</strain>
    </source>
</reference>
<keyword evidence="6" id="KW-0812">Transmembrane</keyword>
<dbReference type="EMBL" id="FOFO01000048">
    <property type="protein sequence ID" value="SEQ52834.1"/>
    <property type="molecule type" value="Genomic_DNA"/>
</dbReference>
<dbReference type="GO" id="GO:0006935">
    <property type="term" value="P:chemotaxis"/>
    <property type="evidence" value="ECO:0007669"/>
    <property type="project" value="InterPro"/>
</dbReference>
<dbReference type="PRINTS" id="PR00260">
    <property type="entry name" value="CHEMTRNSDUCR"/>
</dbReference>
<dbReference type="OrthoDB" id="3288815at2"/>
<evidence type="ECO:0000256" key="3">
    <source>
        <dbReference type="ARBA" id="ARBA00029447"/>
    </source>
</evidence>
<comment type="similarity">
    <text evidence="3">Belongs to the methyl-accepting chemotaxis (MCP) protein family.</text>
</comment>
<dbReference type="GO" id="GO:0016020">
    <property type="term" value="C:membrane"/>
    <property type="evidence" value="ECO:0007669"/>
    <property type="project" value="UniProtKB-SubCell"/>
</dbReference>
<keyword evidence="2 4" id="KW-0807">Transducer</keyword>
<name>A0A1H9GS00_9GAMM</name>
<dbReference type="Pfam" id="PF00015">
    <property type="entry name" value="MCPsignal"/>
    <property type="match status" value="1"/>
</dbReference>
<dbReference type="GO" id="GO:0007165">
    <property type="term" value="P:signal transduction"/>
    <property type="evidence" value="ECO:0007669"/>
    <property type="project" value="UniProtKB-KW"/>
</dbReference>
<evidence type="ECO:0000256" key="5">
    <source>
        <dbReference type="SAM" id="MobiDB-lite"/>
    </source>
</evidence>
<dbReference type="Gene3D" id="1.10.287.950">
    <property type="entry name" value="Methyl-accepting chemotaxis protein"/>
    <property type="match status" value="1"/>
</dbReference>
<protein>
    <submittedName>
        <fullName evidence="8">Methyl-accepting chemotaxis protein</fullName>
    </submittedName>
</protein>
<feature type="region of interest" description="Disordered" evidence="5">
    <location>
        <begin position="367"/>
        <end position="390"/>
    </location>
</feature>
<keyword evidence="9" id="KW-1185">Reference proteome</keyword>
<dbReference type="PANTHER" id="PTHR32089">
    <property type="entry name" value="METHYL-ACCEPTING CHEMOTAXIS PROTEIN MCPB"/>
    <property type="match status" value="1"/>
</dbReference>
<dbReference type="SMART" id="SM00283">
    <property type="entry name" value="MA"/>
    <property type="match status" value="1"/>
</dbReference>
<proteinExistence type="inferred from homology"/>
<dbReference type="RefSeq" id="WP_090209588.1">
    <property type="nucleotide sequence ID" value="NZ_FOFO01000048.1"/>
</dbReference>
<evidence type="ECO:0000256" key="2">
    <source>
        <dbReference type="ARBA" id="ARBA00023224"/>
    </source>
</evidence>
<gene>
    <name evidence="8" type="ORF">SAMN05421693_1481</name>
</gene>
<organism evidence="8 9">
    <name type="scientific">Ectothiorhodospira magna</name>
    <dbReference type="NCBI Taxonomy" id="867345"/>
    <lineage>
        <taxon>Bacteria</taxon>
        <taxon>Pseudomonadati</taxon>
        <taxon>Pseudomonadota</taxon>
        <taxon>Gammaproteobacteria</taxon>
        <taxon>Chromatiales</taxon>
        <taxon>Ectothiorhodospiraceae</taxon>
        <taxon>Ectothiorhodospira</taxon>
    </lineage>
</organism>
<keyword evidence="6" id="KW-1133">Transmembrane helix</keyword>